<evidence type="ECO:0000256" key="6">
    <source>
        <dbReference type="ARBA" id="ARBA00022729"/>
    </source>
</evidence>
<dbReference type="InterPro" id="IPR025287">
    <property type="entry name" value="WAK_GUB"/>
</dbReference>
<comment type="caution">
    <text evidence="18">The sequence shown here is derived from an EMBL/GenBank/DDBJ whole genome shotgun (WGS) entry which is preliminary data.</text>
</comment>
<evidence type="ECO:0000256" key="11">
    <source>
        <dbReference type="ARBA" id="ARBA00023180"/>
    </source>
</evidence>
<dbReference type="SUPFAM" id="SSF56112">
    <property type="entry name" value="Protein kinase-like (PK-like)"/>
    <property type="match status" value="1"/>
</dbReference>
<name>A0A9P0ZQF5_CUSEU</name>
<organism evidence="18 19">
    <name type="scientific">Cuscuta europaea</name>
    <name type="common">European dodder</name>
    <dbReference type="NCBI Taxonomy" id="41803"/>
    <lineage>
        <taxon>Eukaryota</taxon>
        <taxon>Viridiplantae</taxon>
        <taxon>Streptophyta</taxon>
        <taxon>Embryophyta</taxon>
        <taxon>Tracheophyta</taxon>
        <taxon>Spermatophyta</taxon>
        <taxon>Magnoliopsida</taxon>
        <taxon>eudicotyledons</taxon>
        <taxon>Gunneridae</taxon>
        <taxon>Pentapetalae</taxon>
        <taxon>asterids</taxon>
        <taxon>lamiids</taxon>
        <taxon>Solanales</taxon>
        <taxon>Convolvulaceae</taxon>
        <taxon>Cuscuteae</taxon>
        <taxon>Cuscuta</taxon>
        <taxon>Cuscuta subgen. Cuscuta</taxon>
    </lineage>
</organism>
<evidence type="ECO:0000256" key="1">
    <source>
        <dbReference type="ARBA" id="ARBA00004479"/>
    </source>
</evidence>
<dbReference type="FunFam" id="3.30.200.20:FF:000178">
    <property type="entry name" value="serine/threonine-protein kinase PBS1-like"/>
    <property type="match status" value="1"/>
</dbReference>
<evidence type="ECO:0000256" key="3">
    <source>
        <dbReference type="ARBA" id="ARBA00022527"/>
    </source>
</evidence>
<keyword evidence="11" id="KW-0325">Glycoprotein</keyword>
<keyword evidence="5 15" id="KW-0812">Transmembrane</keyword>
<dbReference type="Proteomes" id="UP001152484">
    <property type="component" value="Unassembled WGS sequence"/>
</dbReference>
<dbReference type="EMBL" id="CAMAPE010000054">
    <property type="protein sequence ID" value="CAH9111127.1"/>
    <property type="molecule type" value="Genomic_DNA"/>
</dbReference>
<dbReference type="InterPro" id="IPR032872">
    <property type="entry name" value="WAK_assoc_C"/>
</dbReference>
<feature type="domain" description="Protein kinase" evidence="17">
    <location>
        <begin position="338"/>
        <end position="590"/>
    </location>
</feature>
<evidence type="ECO:0000256" key="5">
    <source>
        <dbReference type="ARBA" id="ARBA00022692"/>
    </source>
</evidence>
<comment type="catalytic activity">
    <reaction evidence="12">
        <text>L-threonyl-[protein] + ATP = O-phospho-L-threonyl-[protein] + ADP + H(+)</text>
        <dbReference type="Rhea" id="RHEA:46608"/>
        <dbReference type="Rhea" id="RHEA-COMP:11060"/>
        <dbReference type="Rhea" id="RHEA-COMP:11605"/>
        <dbReference type="ChEBI" id="CHEBI:15378"/>
        <dbReference type="ChEBI" id="CHEBI:30013"/>
        <dbReference type="ChEBI" id="CHEBI:30616"/>
        <dbReference type="ChEBI" id="CHEBI:61977"/>
        <dbReference type="ChEBI" id="CHEBI:456216"/>
        <dbReference type="EC" id="2.7.11.1"/>
    </reaction>
</comment>
<dbReference type="PROSITE" id="PS00107">
    <property type="entry name" value="PROTEIN_KINASE_ATP"/>
    <property type="match status" value="1"/>
</dbReference>
<dbReference type="PROSITE" id="PS50011">
    <property type="entry name" value="PROTEIN_KINASE_DOM"/>
    <property type="match status" value="1"/>
</dbReference>
<evidence type="ECO:0000256" key="16">
    <source>
        <dbReference type="SAM" id="SignalP"/>
    </source>
</evidence>
<dbReference type="AlphaFoldDB" id="A0A9P0ZQF5"/>
<proteinExistence type="predicted"/>
<keyword evidence="9 15" id="KW-1133">Transmembrane helix</keyword>
<dbReference type="Pfam" id="PF13947">
    <property type="entry name" value="GUB_WAK_bind"/>
    <property type="match status" value="1"/>
</dbReference>
<evidence type="ECO:0000256" key="2">
    <source>
        <dbReference type="ARBA" id="ARBA00012513"/>
    </source>
</evidence>
<reference evidence="18" key="1">
    <citation type="submission" date="2022-07" db="EMBL/GenBank/DDBJ databases">
        <authorList>
            <person name="Macas J."/>
            <person name="Novak P."/>
            <person name="Neumann P."/>
        </authorList>
    </citation>
    <scope>NUCLEOTIDE SEQUENCE</scope>
</reference>
<accession>A0A9P0ZQF5</accession>
<keyword evidence="3" id="KW-0418">Kinase</keyword>
<protein>
    <recommendedName>
        <fullName evidence="2">non-specific serine/threonine protein kinase</fullName>
        <ecNumber evidence="2">2.7.11.1</ecNumber>
    </recommendedName>
</protein>
<keyword evidence="19" id="KW-1185">Reference proteome</keyword>
<evidence type="ECO:0000256" key="14">
    <source>
        <dbReference type="PROSITE-ProRule" id="PRU10141"/>
    </source>
</evidence>
<dbReference type="Pfam" id="PF07714">
    <property type="entry name" value="PK_Tyr_Ser-Thr"/>
    <property type="match status" value="1"/>
</dbReference>
<dbReference type="GO" id="GO:0030247">
    <property type="term" value="F:polysaccharide binding"/>
    <property type="evidence" value="ECO:0007669"/>
    <property type="project" value="InterPro"/>
</dbReference>
<evidence type="ECO:0000256" key="8">
    <source>
        <dbReference type="ARBA" id="ARBA00022840"/>
    </source>
</evidence>
<evidence type="ECO:0000313" key="19">
    <source>
        <dbReference type="Proteomes" id="UP001152484"/>
    </source>
</evidence>
<dbReference type="PANTHER" id="PTHR27009">
    <property type="entry name" value="RUST RESISTANCE KINASE LR10-RELATED"/>
    <property type="match status" value="1"/>
</dbReference>
<keyword evidence="3" id="KW-0723">Serine/threonine-protein kinase</keyword>
<evidence type="ECO:0000256" key="12">
    <source>
        <dbReference type="ARBA" id="ARBA00047899"/>
    </source>
</evidence>
<evidence type="ECO:0000256" key="9">
    <source>
        <dbReference type="ARBA" id="ARBA00022989"/>
    </source>
</evidence>
<dbReference type="EC" id="2.7.11.1" evidence="2"/>
<dbReference type="InterPro" id="IPR045874">
    <property type="entry name" value="LRK10/LRL21-25-like"/>
</dbReference>
<dbReference type="Pfam" id="PF14380">
    <property type="entry name" value="WAK_assoc"/>
    <property type="match status" value="1"/>
</dbReference>
<keyword evidence="4" id="KW-0808">Transferase</keyword>
<evidence type="ECO:0000256" key="15">
    <source>
        <dbReference type="SAM" id="Phobius"/>
    </source>
</evidence>
<dbReference type="InterPro" id="IPR011009">
    <property type="entry name" value="Kinase-like_dom_sf"/>
</dbReference>
<comment type="catalytic activity">
    <reaction evidence="13">
        <text>L-seryl-[protein] + ATP = O-phospho-L-seryl-[protein] + ADP + H(+)</text>
        <dbReference type="Rhea" id="RHEA:17989"/>
        <dbReference type="Rhea" id="RHEA-COMP:9863"/>
        <dbReference type="Rhea" id="RHEA-COMP:11604"/>
        <dbReference type="ChEBI" id="CHEBI:15378"/>
        <dbReference type="ChEBI" id="CHEBI:29999"/>
        <dbReference type="ChEBI" id="CHEBI:30616"/>
        <dbReference type="ChEBI" id="CHEBI:83421"/>
        <dbReference type="ChEBI" id="CHEBI:456216"/>
        <dbReference type="EC" id="2.7.11.1"/>
    </reaction>
</comment>
<dbReference type="Gene3D" id="1.10.510.10">
    <property type="entry name" value="Transferase(Phosphotransferase) domain 1"/>
    <property type="match status" value="1"/>
</dbReference>
<keyword evidence="7 14" id="KW-0547">Nucleotide-binding</keyword>
<comment type="subcellular location">
    <subcellularLocation>
        <location evidence="1">Membrane</location>
        <topology evidence="1">Single-pass type I membrane protein</topology>
    </subcellularLocation>
</comment>
<sequence>MSPQKLFFSAAAALLLLELFLPKTASRTLPNPPCPPSSCGNLQNITFPFRLKSSPQNCGYPKYVLECLNNQPSIMFETERYNVQAINYSDYSIRVVDPGLQDQANRNCTNFPKIVLNSDFFDTGFKFRSTGANVPIVYTTCSTNLSKEYVHTEFCRKSRSNGSSYVTIGDRLSIRDVPRSCSFETVAWASVNGLIPGDNSSLSSIHAALGYGVELSWKRAYLCRDCEQSGGQCFFDDPLNLEGVTCSHRCYDDTGFDLPLPCSIHYYGVLVILYGLVTIVPFLGIRLLFGIILFVALVVYQRKRRHLPGDVTIQDFLDIQSKLLPINYSYAEIKKMTNGFKEKLGEGTNGTVYKGKLRSGPFVAIKMMKKTIGTGKEFLNKVATIGSIHHVNVVHLIGFCIEGSNRALVYEFMPNGSLEKWVSSEQGNTTPLSYKQTFQISLGVAHGITYLHNKGCDDFVIMPHNILLDENFNPKISYFGLAKLDDMDNNVVHSFGMLLMNLARKLIIVNPNADAMWIYDQIRKGNEVVVTGDGTEEERKAMKKIIVVALWSIQMKYADRPPMNRIVEMLEGDEDLIEMPPRSFIAPHIR</sequence>
<evidence type="ECO:0000256" key="7">
    <source>
        <dbReference type="ARBA" id="ARBA00022741"/>
    </source>
</evidence>
<dbReference type="GO" id="GO:0016020">
    <property type="term" value="C:membrane"/>
    <property type="evidence" value="ECO:0007669"/>
    <property type="project" value="UniProtKB-SubCell"/>
</dbReference>
<dbReference type="OrthoDB" id="544400at2759"/>
<dbReference type="InterPro" id="IPR000719">
    <property type="entry name" value="Prot_kinase_dom"/>
</dbReference>
<evidence type="ECO:0000259" key="17">
    <source>
        <dbReference type="PROSITE" id="PS50011"/>
    </source>
</evidence>
<evidence type="ECO:0000256" key="13">
    <source>
        <dbReference type="ARBA" id="ARBA00048679"/>
    </source>
</evidence>
<keyword evidence="8 14" id="KW-0067">ATP-binding</keyword>
<keyword evidence="6 16" id="KW-0732">Signal</keyword>
<dbReference type="GO" id="GO:0004674">
    <property type="term" value="F:protein serine/threonine kinase activity"/>
    <property type="evidence" value="ECO:0007669"/>
    <property type="project" value="UniProtKB-KW"/>
</dbReference>
<dbReference type="Gene3D" id="3.30.200.20">
    <property type="entry name" value="Phosphorylase Kinase, domain 1"/>
    <property type="match status" value="1"/>
</dbReference>
<dbReference type="GO" id="GO:0005524">
    <property type="term" value="F:ATP binding"/>
    <property type="evidence" value="ECO:0007669"/>
    <property type="project" value="UniProtKB-UniRule"/>
</dbReference>
<evidence type="ECO:0000313" key="18">
    <source>
        <dbReference type="EMBL" id="CAH9111127.1"/>
    </source>
</evidence>
<feature type="transmembrane region" description="Helical" evidence="15">
    <location>
        <begin position="266"/>
        <end position="299"/>
    </location>
</feature>
<evidence type="ECO:0000256" key="4">
    <source>
        <dbReference type="ARBA" id="ARBA00022679"/>
    </source>
</evidence>
<keyword evidence="10 15" id="KW-0472">Membrane</keyword>
<feature type="signal peptide" evidence="16">
    <location>
        <begin position="1"/>
        <end position="26"/>
    </location>
</feature>
<feature type="chain" id="PRO_5040347587" description="non-specific serine/threonine protein kinase" evidence="16">
    <location>
        <begin position="27"/>
        <end position="590"/>
    </location>
</feature>
<feature type="binding site" evidence="14">
    <location>
        <position position="366"/>
    </location>
    <ligand>
        <name>ATP</name>
        <dbReference type="ChEBI" id="CHEBI:30616"/>
    </ligand>
</feature>
<dbReference type="InterPro" id="IPR001245">
    <property type="entry name" value="Ser-Thr/Tyr_kinase_cat_dom"/>
</dbReference>
<gene>
    <name evidence="18" type="ORF">CEURO_LOCUS19102</name>
</gene>
<evidence type="ECO:0000256" key="10">
    <source>
        <dbReference type="ARBA" id="ARBA00023136"/>
    </source>
</evidence>
<dbReference type="InterPro" id="IPR017441">
    <property type="entry name" value="Protein_kinase_ATP_BS"/>
</dbReference>